<sequence>MNPTRRAKDSTQPSSSAAPGALPDVCSEQRRRRWRWRRHEGVEQGGLAETKGNQLQNFLKTGRGDARRRAAVRAGSGCGSRQPAAGLGTMSSAVLRRNSSKQGLQNLIRLTAQWSVEDEEEAARERRRREREKQLRSQAEEGFNGTGSCMESAGSAQENHYDFKPSGNSELEEDEGFSDWSQKLEQRKQRSPQQSYEEEDSGVREAEVKLEQIQLDREGLEEVQEEIQEENVVVREEERLCQEEEHVPEQHEEEEERVKQEEKKRRRNEEEETPEKRPKAPSPTSLDEEELCSDHTAVCSTKITDRTESLNRSIKKSNSIKKSQPPLPVSKIDDRLEQYTQAIETSTKAPKPVRQPSLDLPTTSMMVASTKSLWETGEVAAQSAVKTPACKDIVAGDIVSKRSLWEQKGSPKPESNIKSTPSGKKYKFVATGHGQYKRVLIDDAAEQ</sequence>
<evidence type="ECO:0007829" key="4">
    <source>
        <dbReference type="PeptideAtlas" id="A0A8V1A0S3"/>
    </source>
</evidence>
<feature type="compositionally biased region" description="Basic and acidic residues" evidence="1">
    <location>
        <begin position="201"/>
        <end position="220"/>
    </location>
</feature>
<name>A0A8V1A0S3_CHICK</name>
<dbReference type="PANTHER" id="PTHR18949">
    <property type="entry name" value="CALDESMON"/>
    <property type="match status" value="1"/>
</dbReference>
<dbReference type="InterPro" id="IPR002211">
    <property type="entry name" value="Lymphspecific"/>
</dbReference>
<feature type="region of interest" description="Disordered" evidence="1">
    <location>
        <begin position="116"/>
        <end position="362"/>
    </location>
</feature>
<dbReference type="GO" id="GO:0003779">
    <property type="term" value="F:actin binding"/>
    <property type="evidence" value="ECO:0007669"/>
    <property type="project" value="InterPro"/>
</dbReference>
<evidence type="ECO:0000313" key="3">
    <source>
        <dbReference type="Proteomes" id="UP000000539"/>
    </source>
</evidence>
<dbReference type="AlphaFoldDB" id="A0A8V1A0S3"/>
<evidence type="ECO:0000313" key="2">
    <source>
        <dbReference type="Ensembl" id="ENSGALP00010036801.1"/>
    </source>
</evidence>
<reference evidence="2" key="1">
    <citation type="submission" date="2020-11" db="EMBL/GenBank/DDBJ databases">
        <title>Gallus gallus (Chicken) genome, bGalGal1, GRCg7b, maternal haplotype autosomes + Z &amp; W.</title>
        <authorList>
            <person name="Warren W."/>
            <person name="Formenti G."/>
            <person name="Fedrigo O."/>
            <person name="Haase B."/>
            <person name="Mountcastle J."/>
            <person name="Balacco J."/>
            <person name="Tracey A."/>
            <person name="Schneider V."/>
            <person name="Okimoto R."/>
            <person name="Cheng H."/>
            <person name="Hawken R."/>
            <person name="Howe K."/>
            <person name="Jarvis E.D."/>
        </authorList>
    </citation>
    <scope>NUCLEOTIDE SEQUENCE [LARGE SCALE GENOMIC DNA]</scope>
    <source>
        <strain evidence="2">Broiler</strain>
    </source>
</reference>
<reference evidence="2" key="2">
    <citation type="submission" date="2025-08" db="UniProtKB">
        <authorList>
            <consortium name="Ensembl"/>
        </authorList>
    </citation>
    <scope>IDENTIFICATION</scope>
    <source>
        <strain evidence="2">broiler</strain>
    </source>
</reference>
<dbReference type="FunCoup" id="A0A8V1A0S3">
    <property type="interactions" value="252"/>
</dbReference>
<feature type="region of interest" description="Disordered" evidence="1">
    <location>
        <begin position="1"/>
        <end position="29"/>
    </location>
</feature>
<keyword evidence="3" id="KW-1185">Reference proteome</keyword>
<dbReference type="OrthoDB" id="9947942at2759"/>
<reference evidence="2" key="3">
    <citation type="submission" date="2025-09" db="UniProtKB">
        <authorList>
            <consortium name="Ensembl"/>
        </authorList>
    </citation>
    <scope>IDENTIFICATION</scope>
    <source>
        <strain evidence="2">broiler</strain>
    </source>
</reference>
<proteinExistence type="evidence at protein level"/>
<organism evidence="2 3">
    <name type="scientific">Gallus gallus</name>
    <name type="common">Chicken</name>
    <dbReference type="NCBI Taxonomy" id="9031"/>
    <lineage>
        <taxon>Eukaryota</taxon>
        <taxon>Metazoa</taxon>
        <taxon>Chordata</taxon>
        <taxon>Craniata</taxon>
        <taxon>Vertebrata</taxon>
        <taxon>Euteleostomi</taxon>
        <taxon>Archelosauria</taxon>
        <taxon>Archosauria</taxon>
        <taxon>Dinosauria</taxon>
        <taxon>Saurischia</taxon>
        <taxon>Theropoda</taxon>
        <taxon>Coelurosauria</taxon>
        <taxon>Aves</taxon>
        <taxon>Neognathae</taxon>
        <taxon>Galloanserae</taxon>
        <taxon>Galliformes</taxon>
        <taxon>Phasianidae</taxon>
        <taxon>Phasianinae</taxon>
        <taxon>Gallus</taxon>
    </lineage>
</organism>
<keyword evidence="4" id="KW-1267">Proteomics identification</keyword>
<feature type="compositionally biased region" description="Basic and acidic residues" evidence="1">
    <location>
        <begin position="232"/>
        <end position="278"/>
    </location>
</feature>
<feature type="region of interest" description="Disordered" evidence="1">
    <location>
        <begin position="402"/>
        <end position="425"/>
    </location>
</feature>
<dbReference type="Ensembl" id="ENSGALT00010060041.1">
    <property type="protein sequence ID" value="ENSGALP00010036801.1"/>
    <property type="gene ID" value="ENSGALG00010024605.1"/>
</dbReference>
<feature type="compositionally biased region" description="Basic and acidic residues" evidence="1">
    <location>
        <begin position="402"/>
        <end position="411"/>
    </location>
</feature>
<dbReference type="GO" id="GO:0007165">
    <property type="term" value="P:signal transduction"/>
    <property type="evidence" value="ECO:0007669"/>
    <property type="project" value="InterPro"/>
</dbReference>
<feature type="compositionally biased region" description="Polar residues" evidence="1">
    <location>
        <begin position="146"/>
        <end position="158"/>
    </location>
</feature>
<dbReference type="PANTHER" id="PTHR18949:SF1">
    <property type="entry name" value="LYMPHOCYTE-SPECIFIC PROTEIN 1"/>
    <property type="match status" value="1"/>
</dbReference>
<dbReference type="GeneTree" id="ENSGT00940000153901"/>
<dbReference type="InterPro" id="IPR006018">
    <property type="entry name" value="Caldesmon_LSP"/>
</dbReference>
<dbReference type="Proteomes" id="UP000000539">
    <property type="component" value="Chromosome 5"/>
</dbReference>
<protein>
    <submittedName>
        <fullName evidence="2">Lymphocyte-specific protein 1 pseudo 1</fullName>
    </submittedName>
</protein>
<dbReference type="Pfam" id="PF02029">
    <property type="entry name" value="Caldesmon"/>
    <property type="match status" value="1"/>
</dbReference>
<feature type="compositionally biased region" description="Polar residues" evidence="1">
    <location>
        <begin position="338"/>
        <end position="348"/>
    </location>
</feature>
<accession>A0A8V1A0S3</accession>
<dbReference type="PRINTS" id="PR01083">
    <property type="entry name" value="LYMPHSPCIFIC"/>
</dbReference>
<gene>
    <name evidence="2" type="primary">LSP1P1</name>
</gene>
<evidence type="ECO:0000256" key="1">
    <source>
        <dbReference type="SAM" id="MobiDB-lite"/>
    </source>
</evidence>